<dbReference type="AlphaFoldDB" id="A0A166AB04"/>
<keyword evidence="2" id="KW-1185">Reference proteome</keyword>
<accession>A0A166AB04</accession>
<evidence type="ECO:0000313" key="2">
    <source>
        <dbReference type="Proteomes" id="UP000077266"/>
    </source>
</evidence>
<gene>
    <name evidence="1" type="ORF">EXIGLDRAFT_771015</name>
</gene>
<sequence>MALSTFLSAYAELDPSEITSALRTIVRPISADAHALSAFTGELDAALNDSRVSAYHYALALRVSQSLTWAVQCFDTRRELEVLDGAIDVLAFNLKNPKKTSAALGHFGGADGLVAFVGQKLSFACTKRLFKELAATRPSADLLPVVDALLGAAFAFDSSDSAKPLKRLALLMTQTILASASAQTLRTVLPYVAELVSEHQWGRLVERHPTLMEELLLAQVGVRPRDAARWANAGVLERPSCLAPCVDLLLRCGKPLGPAFFRKFLHAYAKHTVDNPTTQTGLDVLGVTAERVMSLDMYMRYYLLSYPDRKVRVREALSVLSVYKTIQSVEGGSGWTWKYIRRLLPVLVEEFSRRPDLWDAALQQPISATDDILSALIGLFKELGPGVIQMQTLSNTVQLATQPRGARFPLIALAYSALGLTLTVVPSGAAVSQYPPCPMGVLASLDPDHCRMFLQTGLEVMGNSFFHYSASKMSHQSALIVSDTLELLDELPAEQQNEARMAILRAACVGARRGPAGDMASGTEGLTDVRNDIDGYVKLAARSPDASLRLLHIQMALNLCMLAQSPQRFHETLQPVLQKYAKDPVVGPGIFNYVASTPHVLRFLAGPPGLYVKRSVAARVTREVLVVDVQSGRQRA</sequence>
<dbReference type="Proteomes" id="UP000077266">
    <property type="component" value="Unassembled WGS sequence"/>
</dbReference>
<evidence type="ECO:0000313" key="1">
    <source>
        <dbReference type="EMBL" id="KZV90259.1"/>
    </source>
</evidence>
<name>A0A166AB04_EXIGL</name>
<proteinExistence type="predicted"/>
<organism evidence="1 2">
    <name type="scientific">Exidia glandulosa HHB12029</name>
    <dbReference type="NCBI Taxonomy" id="1314781"/>
    <lineage>
        <taxon>Eukaryota</taxon>
        <taxon>Fungi</taxon>
        <taxon>Dikarya</taxon>
        <taxon>Basidiomycota</taxon>
        <taxon>Agaricomycotina</taxon>
        <taxon>Agaricomycetes</taxon>
        <taxon>Auriculariales</taxon>
        <taxon>Exidiaceae</taxon>
        <taxon>Exidia</taxon>
    </lineage>
</organism>
<dbReference type="OrthoDB" id="2549237at2759"/>
<protein>
    <submittedName>
        <fullName evidence="1">Uncharacterized protein</fullName>
    </submittedName>
</protein>
<dbReference type="EMBL" id="KV426053">
    <property type="protein sequence ID" value="KZV90259.1"/>
    <property type="molecule type" value="Genomic_DNA"/>
</dbReference>
<reference evidence="1 2" key="1">
    <citation type="journal article" date="2016" name="Mol. Biol. Evol.">
        <title>Comparative Genomics of Early-Diverging Mushroom-Forming Fungi Provides Insights into the Origins of Lignocellulose Decay Capabilities.</title>
        <authorList>
            <person name="Nagy L.G."/>
            <person name="Riley R."/>
            <person name="Tritt A."/>
            <person name="Adam C."/>
            <person name="Daum C."/>
            <person name="Floudas D."/>
            <person name="Sun H."/>
            <person name="Yadav J.S."/>
            <person name="Pangilinan J."/>
            <person name="Larsson K.H."/>
            <person name="Matsuura K."/>
            <person name="Barry K."/>
            <person name="Labutti K."/>
            <person name="Kuo R."/>
            <person name="Ohm R.A."/>
            <person name="Bhattacharya S.S."/>
            <person name="Shirouzu T."/>
            <person name="Yoshinaga Y."/>
            <person name="Martin F.M."/>
            <person name="Grigoriev I.V."/>
            <person name="Hibbett D.S."/>
        </authorList>
    </citation>
    <scope>NUCLEOTIDE SEQUENCE [LARGE SCALE GENOMIC DNA]</scope>
    <source>
        <strain evidence="1 2">HHB12029</strain>
    </source>
</reference>
<dbReference type="InParanoid" id="A0A166AB04"/>